<accession>A0A397T133</accession>
<keyword evidence="4" id="KW-1185">Reference proteome</keyword>
<dbReference type="AlphaFoldDB" id="A0A397T133"/>
<feature type="compositionally biased region" description="Polar residues" evidence="1">
    <location>
        <begin position="100"/>
        <end position="109"/>
    </location>
</feature>
<feature type="transmembrane region" description="Helical" evidence="2">
    <location>
        <begin position="30"/>
        <end position="50"/>
    </location>
</feature>
<evidence type="ECO:0000313" key="4">
    <source>
        <dbReference type="Proteomes" id="UP000265703"/>
    </source>
</evidence>
<feature type="region of interest" description="Disordered" evidence="1">
    <location>
        <begin position="1"/>
        <end position="23"/>
    </location>
</feature>
<protein>
    <submittedName>
        <fullName evidence="3">Uncharacterized protein</fullName>
    </submittedName>
</protein>
<feature type="compositionally biased region" description="Polar residues" evidence="1">
    <location>
        <begin position="80"/>
        <end position="89"/>
    </location>
</feature>
<organism evidence="3 4">
    <name type="scientific">Glomus cerebriforme</name>
    <dbReference type="NCBI Taxonomy" id="658196"/>
    <lineage>
        <taxon>Eukaryota</taxon>
        <taxon>Fungi</taxon>
        <taxon>Fungi incertae sedis</taxon>
        <taxon>Mucoromycota</taxon>
        <taxon>Glomeromycotina</taxon>
        <taxon>Glomeromycetes</taxon>
        <taxon>Glomerales</taxon>
        <taxon>Glomeraceae</taxon>
        <taxon>Glomus</taxon>
    </lineage>
</organism>
<evidence type="ECO:0000256" key="1">
    <source>
        <dbReference type="SAM" id="MobiDB-lite"/>
    </source>
</evidence>
<keyword evidence="2" id="KW-0472">Membrane</keyword>
<sequence length="109" mass="12584">MQKKEQGNYYQALKSHAPHKDNSQENRNCWLVAFVSSIITASDGLWRWFIFTSQKRTNKKYSFTSWQLLKNESEDESFLQKITQPSSCPSTPPRAVTLAKASNTPKKNK</sequence>
<proteinExistence type="predicted"/>
<dbReference type="EMBL" id="QKYT01000242">
    <property type="protein sequence ID" value="RIA88871.1"/>
    <property type="molecule type" value="Genomic_DNA"/>
</dbReference>
<evidence type="ECO:0000313" key="3">
    <source>
        <dbReference type="EMBL" id="RIA88871.1"/>
    </source>
</evidence>
<reference evidence="3 4" key="1">
    <citation type="submission" date="2018-06" db="EMBL/GenBank/DDBJ databases">
        <title>Comparative genomics reveals the genomic features of Rhizophagus irregularis, R. cerebriforme, R. diaphanum and Gigaspora rosea, and their symbiotic lifestyle signature.</title>
        <authorList>
            <person name="Morin E."/>
            <person name="San Clemente H."/>
            <person name="Chen E.C.H."/>
            <person name="De La Providencia I."/>
            <person name="Hainaut M."/>
            <person name="Kuo A."/>
            <person name="Kohler A."/>
            <person name="Murat C."/>
            <person name="Tang N."/>
            <person name="Roy S."/>
            <person name="Loubradou J."/>
            <person name="Henrissat B."/>
            <person name="Grigoriev I.V."/>
            <person name="Corradi N."/>
            <person name="Roux C."/>
            <person name="Martin F.M."/>
        </authorList>
    </citation>
    <scope>NUCLEOTIDE SEQUENCE [LARGE SCALE GENOMIC DNA]</scope>
    <source>
        <strain evidence="3 4">DAOM 227022</strain>
    </source>
</reference>
<comment type="caution">
    <text evidence="3">The sequence shown here is derived from an EMBL/GenBank/DDBJ whole genome shotgun (WGS) entry which is preliminary data.</text>
</comment>
<feature type="region of interest" description="Disordered" evidence="1">
    <location>
        <begin position="80"/>
        <end position="109"/>
    </location>
</feature>
<keyword evidence="2" id="KW-0812">Transmembrane</keyword>
<name>A0A397T133_9GLOM</name>
<gene>
    <name evidence="3" type="ORF">C1645_825642</name>
</gene>
<evidence type="ECO:0000256" key="2">
    <source>
        <dbReference type="SAM" id="Phobius"/>
    </source>
</evidence>
<keyword evidence="2" id="KW-1133">Transmembrane helix</keyword>
<dbReference type="Proteomes" id="UP000265703">
    <property type="component" value="Unassembled WGS sequence"/>
</dbReference>